<dbReference type="RefSeq" id="WP_057432082.1">
    <property type="nucleotide sequence ID" value="NZ_LIIH01000156.1"/>
</dbReference>
<reference evidence="1 2" key="1">
    <citation type="submission" date="2015-09" db="EMBL/GenBank/DDBJ databases">
        <title>Genome announcement of multiple Pseudomonas syringae strains.</title>
        <authorList>
            <person name="Thakur S."/>
            <person name="Wang P.W."/>
            <person name="Gong Y."/>
            <person name="Weir B.S."/>
            <person name="Guttman D.S."/>
        </authorList>
    </citation>
    <scope>NUCLEOTIDE SEQUENCE [LARGE SCALE GENOMIC DNA]</scope>
    <source>
        <strain evidence="1 2">ICMP9419</strain>
    </source>
</reference>
<sequence length="67" mass="7491">MDITVTELSGPDVPSKYRAEHSTVWAVWIGDTVLEYCASKPNALALQARQKALQQKKKRDRDAGLSF</sequence>
<protein>
    <submittedName>
        <fullName evidence="1">Uncharacterized protein</fullName>
    </submittedName>
</protein>
<evidence type="ECO:0000313" key="1">
    <source>
        <dbReference type="EMBL" id="KPW95473.1"/>
    </source>
</evidence>
<comment type="caution">
    <text evidence="1">The sequence shown here is derived from an EMBL/GenBank/DDBJ whole genome shotgun (WGS) entry which is preliminary data.</text>
</comment>
<dbReference type="PATRIC" id="fig|264450.4.peg.3134"/>
<accession>A0A0P9MTS5</accession>
<proteinExistence type="predicted"/>
<evidence type="ECO:0000313" key="2">
    <source>
        <dbReference type="Proteomes" id="UP000050381"/>
    </source>
</evidence>
<dbReference type="Proteomes" id="UP000050381">
    <property type="component" value="Unassembled WGS sequence"/>
</dbReference>
<name>A0A0P9MTS5_PSESX</name>
<gene>
    <name evidence="1" type="ORF">ALO79_02610</name>
</gene>
<organism evidence="1 2">
    <name type="scientific">Pseudomonas syringae pv. castaneae</name>
    <dbReference type="NCBI Taxonomy" id="264450"/>
    <lineage>
        <taxon>Bacteria</taxon>
        <taxon>Pseudomonadati</taxon>
        <taxon>Pseudomonadota</taxon>
        <taxon>Gammaproteobacteria</taxon>
        <taxon>Pseudomonadales</taxon>
        <taxon>Pseudomonadaceae</taxon>
        <taxon>Pseudomonas</taxon>
        <taxon>Pseudomonas syringae</taxon>
    </lineage>
</organism>
<dbReference type="EMBL" id="LJQD01000262">
    <property type="protein sequence ID" value="KPW95473.1"/>
    <property type="molecule type" value="Genomic_DNA"/>
</dbReference>
<dbReference type="AlphaFoldDB" id="A0A0P9MTS5"/>